<dbReference type="GO" id="GO:0012505">
    <property type="term" value="C:endomembrane system"/>
    <property type="evidence" value="ECO:0007669"/>
    <property type="project" value="UniProtKB-SubCell"/>
</dbReference>
<evidence type="ECO:0000256" key="12">
    <source>
        <dbReference type="ARBA" id="ARBA00023136"/>
    </source>
</evidence>
<feature type="domain" description="P-type ATPase A" evidence="14">
    <location>
        <begin position="131"/>
        <end position="224"/>
    </location>
</feature>
<feature type="transmembrane region" description="Helical" evidence="13">
    <location>
        <begin position="825"/>
        <end position="843"/>
    </location>
</feature>
<keyword evidence="3 13" id="KW-0109">Calcium transport</keyword>
<evidence type="ECO:0000256" key="3">
    <source>
        <dbReference type="ARBA" id="ARBA00022568"/>
    </source>
</evidence>
<evidence type="ECO:0000256" key="11">
    <source>
        <dbReference type="ARBA" id="ARBA00023065"/>
    </source>
</evidence>
<dbReference type="AlphaFoldDB" id="A0AAW2ZHP8"/>
<evidence type="ECO:0000256" key="4">
    <source>
        <dbReference type="ARBA" id="ARBA00022692"/>
    </source>
</evidence>
<keyword evidence="5" id="KW-0479">Metal-binding</keyword>
<evidence type="ECO:0000256" key="1">
    <source>
        <dbReference type="ARBA" id="ARBA00004127"/>
    </source>
</evidence>
<dbReference type="NCBIfam" id="TIGR01517">
    <property type="entry name" value="ATPase-IIB_Ca"/>
    <property type="match status" value="1"/>
</dbReference>
<feature type="domain" description="Cation-transporting P-type ATPase C-terminal" evidence="15">
    <location>
        <begin position="735"/>
        <end position="916"/>
    </location>
</feature>
<dbReference type="PANTHER" id="PTHR24093:SF369">
    <property type="entry name" value="CALCIUM-TRANSPORTING ATPASE"/>
    <property type="match status" value="1"/>
</dbReference>
<comment type="subcellular location">
    <subcellularLocation>
        <location evidence="1">Endomembrane system</location>
        <topology evidence="1">Multi-pass membrane protein</topology>
    </subcellularLocation>
    <subcellularLocation>
        <location evidence="13">Membrane</location>
        <topology evidence="13">Multi-pass membrane protein</topology>
    </subcellularLocation>
</comment>
<evidence type="ECO:0000256" key="2">
    <source>
        <dbReference type="ARBA" id="ARBA00022448"/>
    </source>
</evidence>
<keyword evidence="2 13" id="KW-0813">Transport</keyword>
<dbReference type="GO" id="GO:0005524">
    <property type="term" value="F:ATP binding"/>
    <property type="evidence" value="ECO:0007669"/>
    <property type="project" value="UniProtKB-KW"/>
</dbReference>
<dbReference type="InterPro" id="IPR004014">
    <property type="entry name" value="ATPase_P-typ_cation-transptr_N"/>
</dbReference>
<keyword evidence="18" id="KW-1185">Reference proteome</keyword>
<dbReference type="PANTHER" id="PTHR24093">
    <property type="entry name" value="CATION TRANSPORTING ATPASE"/>
    <property type="match status" value="1"/>
</dbReference>
<dbReference type="SUPFAM" id="SSF56784">
    <property type="entry name" value="HAD-like"/>
    <property type="match status" value="1"/>
</dbReference>
<dbReference type="Pfam" id="PF00122">
    <property type="entry name" value="E1-E2_ATPase"/>
    <property type="match status" value="1"/>
</dbReference>
<comment type="caution">
    <text evidence="17">The sequence shown here is derived from an EMBL/GenBank/DDBJ whole genome shotgun (WGS) entry which is preliminary data.</text>
</comment>
<dbReference type="EMBL" id="JAOPGA020001415">
    <property type="protein sequence ID" value="KAL0488204.1"/>
    <property type="molecule type" value="Genomic_DNA"/>
</dbReference>
<dbReference type="Gene3D" id="3.40.50.1000">
    <property type="entry name" value="HAD superfamily/HAD-like"/>
    <property type="match status" value="1"/>
</dbReference>
<dbReference type="EC" id="7.2.2.10" evidence="13"/>
<sequence length="944" mass="106122">MNLNFGISKEVLVALNTTKNIAKLQEIGGVQALAGLLNTNIRTGLGLNEKISEYKQRSLTYGSNTRPRAKPKRFLSHVLSVLRDDMMIVLMVRYEPIGIYIAVFCVTIIVSAANWHKERQFRFLNELKEDVTSKVIRNGETERISSSHVQVGDIIRLDQGDMIPADCVFIEGFHLTIFEPNMTGTDAFIQKDYSQPFLSSGSQVVDGTATAIVTAVGRNTQSNSTRVLIEQEKVKFTPLQIRLEKVSRDIGKIGIVFAIFIFITLCLKYIFINSISPSEVFHTDTFGVIFRYLTFSITIVVVAIPEGLPVALSISLSHSIKAMLKDNNLVRNLEACEKMACTTLILSDKTGVLTTSKMTVAEAWIAGTKYDQIPHPSQLDHDVLNILADGIAINSKAHLGVNTIDGTPVSIGNKVDCALLQMLVKNFEIDYNRIRAGSDCDLVQMFTFSPERKRMSAVVRWDVENQYRIYTKGAAEVVLELCNRYMNHQGEAITMQQQDRQLMMLHINIMSRKGLKPLLLAFNDFELQGNNNFYDLEHPPEDELIMVGIMGIKDPIRPDVIEALQKCKNASMNVVMVTGDNLQTAVSVGTDAGIYLDTDHVALEAQQLRDYNEQQREEMLPRLKIVARATPSDKQLLVEYYKKLKHIVGVTGDDARDVHALKDAHVGLSMGSGTDAAKESSDIVILDDDFSSIAKAALWGRSIFENVRKFLQFQITANAVALILTFVGCVSDKEFPLTASQLLWINIIADVLGASALATEPPSDDLMKRRPQFAYASLITNTMLKNIIAQTVYQLTLLLCLLFGHEQLFGQPDPENDWSYKKHKNDFTLVFNSFVFCQLFNMFNCRRINNEFNIVQNIHKSYLFIIVWIFCLVVQVVLVEAGWLLGFETTGLSFLEWFVCIVFGSLTLTLGFAMRVIPVPKRDLLTYIKSPKFYIERFKRRSNG</sequence>
<dbReference type="InterPro" id="IPR059000">
    <property type="entry name" value="ATPase_P-type_domA"/>
</dbReference>
<name>A0AAW2ZHP8_9EUKA</name>
<keyword evidence="6 13" id="KW-0547">Nucleotide-binding</keyword>
<feature type="transmembrane region" description="Helical" evidence="13">
    <location>
        <begin position="891"/>
        <end position="913"/>
    </location>
</feature>
<evidence type="ECO:0000259" key="15">
    <source>
        <dbReference type="Pfam" id="PF00689"/>
    </source>
</evidence>
<dbReference type="Proteomes" id="UP001431209">
    <property type="component" value="Unassembled WGS sequence"/>
</dbReference>
<dbReference type="SUPFAM" id="SSF81660">
    <property type="entry name" value="Metal cation-transporting ATPase, ATP-binding domain N"/>
    <property type="match status" value="1"/>
</dbReference>
<evidence type="ECO:0000256" key="6">
    <source>
        <dbReference type="ARBA" id="ARBA00022741"/>
    </source>
</evidence>
<dbReference type="Pfam" id="PF00690">
    <property type="entry name" value="Cation_ATPase_N"/>
    <property type="match status" value="1"/>
</dbReference>
<organism evidence="17 18">
    <name type="scientific">Acrasis kona</name>
    <dbReference type="NCBI Taxonomy" id="1008807"/>
    <lineage>
        <taxon>Eukaryota</taxon>
        <taxon>Discoba</taxon>
        <taxon>Heterolobosea</taxon>
        <taxon>Tetramitia</taxon>
        <taxon>Eutetramitia</taxon>
        <taxon>Acrasidae</taxon>
        <taxon>Acrasis</taxon>
    </lineage>
</organism>
<dbReference type="Gene3D" id="3.40.1110.10">
    <property type="entry name" value="Calcium-transporting ATPase, cytoplasmic domain N"/>
    <property type="match status" value="1"/>
</dbReference>
<feature type="transmembrane region" description="Helical" evidence="13">
    <location>
        <begin position="250"/>
        <end position="272"/>
    </location>
</feature>
<dbReference type="InterPro" id="IPR001757">
    <property type="entry name" value="P_typ_ATPase"/>
</dbReference>
<dbReference type="InterPro" id="IPR036412">
    <property type="entry name" value="HAD-like_sf"/>
</dbReference>
<evidence type="ECO:0000256" key="8">
    <source>
        <dbReference type="ARBA" id="ARBA00022840"/>
    </source>
</evidence>
<comment type="catalytic activity">
    <reaction evidence="13">
        <text>Ca(2+)(in) + ATP + H2O = Ca(2+)(out) + ADP + phosphate + H(+)</text>
        <dbReference type="Rhea" id="RHEA:18105"/>
        <dbReference type="ChEBI" id="CHEBI:15377"/>
        <dbReference type="ChEBI" id="CHEBI:15378"/>
        <dbReference type="ChEBI" id="CHEBI:29108"/>
        <dbReference type="ChEBI" id="CHEBI:30616"/>
        <dbReference type="ChEBI" id="CHEBI:43474"/>
        <dbReference type="ChEBI" id="CHEBI:456216"/>
        <dbReference type="EC" id="7.2.2.10"/>
    </reaction>
</comment>
<dbReference type="InterPro" id="IPR023214">
    <property type="entry name" value="HAD_sf"/>
</dbReference>
<dbReference type="NCBIfam" id="TIGR01494">
    <property type="entry name" value="ATPase_P-type"/>
    <property type="match status" value="2"/>
</dbReference>
<keyword evidence="7 13" id="KW-0106">Calcium</keyword>
<protein>
    <recommendedName>
        <fullName evidence="13">Calcium-transporting ATPase</fullName>
        <ecNumber evidence="13">7.2.2.10</ecNumber>
    </recommendedName>
</protein>
<dbReference type="InterPro" id="IPR006408">
    <property type="entry name" value="P-type_ATPase_IIB"/>
</dbReference>
<evidence type="ECO:0000259" key="14">
    <source>
        <dbReference type="Pfam" id="PF00122"/>
    </source>
</evidence>
<dbReference type="InterPro" id="IPR023299">
    <property type="entry name" value="ATPase_P-typ_cyto_dom_N"/>
</dbReference>
<dbReference type="Gene3D" id="2.70.150.10">
    <property type="entry name" value="Calcium-transporting ATPase, cytoplasmic transduction domain A"/>
    <property type="match status" value="1"/>
</dbReference>
<dbReference type="PRINTS" id="PR00120">
    <property type="entry name" value="HATPASE"/>
</dbReference>
<evidence type="ECO:0000256" key="7">
    <source>
        <dbReference type="ARBA" id="ARBA00022837"/>
    </source>
</evidence>
<evidence type="ECO:0000313" key="18">
    <source>
        <dbReference type="Proteomes" id="UP001431209"/>
    </source>
</evidence>
<dbReference type="GO" id="GO:0016887">
    <property type="term" value="F:ATP hydrolysis activity"/>
    <property type="evidence" value="ECO:0007669"/>
    <property type="project" value="InterPro"/>
</dbReference>
<dbReference type="SUPFAM" id="SSF81665">
    <property type="entry name" value="Calcium ATPase, transmembrane domain M"/>
    <property type="match status" value="1"/>
</dbReference>
<dbReference type="InterPro" id="IPR006068">
    <property type="entry name" value="ATPase_P-typ_cation-transptr_C"/>
</dbReference>
<keyword evidence="8 13" id="KW-0067">ATP-binding</keyword>
<dbReference type="Pfam" id="PF13246">
    <property type="entry name" value="Cation_ATPase"/>
    <property type="match status" value="1"/>
</dbReference>
<feature type="transmembrane region" description="Helical" evidence="13">
    <location>
        <begin position="97"/>
        <end position="115"/>
    </location>
</feature>
<evidence type="ECO:0000256" key="10">
    <source>
        <dbReference type="ARBA" id="ARBA00022989"/>
    </source>
</evidence>
<dbReference type="GO" id="GO:0005886">
    <property type="term" value="C:plasma membrane"/>
    <property type="evidence" value="ECO:0007669"/>
    <property type="project" value="TreeGrafter"/>
</dbReference>
<dbReference type="PRINTS" id="PR00119">
    <property type="entry name" value="CATATPASE"/>
</dbReference>
<proteinExistence type="inferred from homology"/>
<gene>
    <name evidence="17" type="ORF">AKO1_015340</name>
</gene>
<dbReference type="Pfam" id="PF00689">
    <property type="entry name" value="Cation_ATPase_C"/>
    <property type="match status" value="1"/>
</dbReference>
<keyword evidence="11 13" id="KW-0406">Ion transport</keyword>
<keyword evidence="10 13" id="KW-1133">Transmembrane helix</keyword>
<evidence type="ECO:0000256" key="13">
    <source>
        <dbReference type="RuleBase" id="RU361146"/>
    </source>
</evidence>
<evidence type="ECO:0000259" key="16">
    <source>
        <dbReference type="Pfam" id="PF00690"/>
    </source>
</evidence>
<comment type="function">
    <text evidence="13">Catalyzes the hydrolysis of ATP coupled with the transport of calcium.</text>
</comment>
<comment type="caution">
    <text evidence="13">Lacks conserved residue(s) required for the propagation of feature annotation.</text>
</comment>
<keyword evidence="9" id="KW-0460">Magnesium</keyword>
<dbReference type="InterPro" id="IPR008250">
    <property type="entry name" value="ATPase_P-typ_transduc_dom_A_sf"/>
</dbReference>
<reference evidence="17 18" key="1">
    <citation type="submission" date="2024-03" db="EMBL/GenBank/DDBJ databases">
        <title>The Acrasis kona genome and developmental transcriptomes reveal deep origins of eukaryotic multicellular pathways.</title>
        <authorList>
            <person name="Sheikh S."/>
            <person name="Fu C.-J."/>
            <person name="Brown M.W."/>
            <person name="Baldauf S.L."/>
        </authorList>
    </citation>
    <scope>NUCLEOTIDE SEQUENCE [LARGE SCALE GENOMIC DNA]</scope>
    <source>
        <strain evidence="17 18">ATCC MYA-3509</strain>
    </source>
</reference>
<feature type="transmembrane region" description="Helical" evidence="13">
    <location>
        <begin position="292"/>
        <end position="316"/>
    </location>
</feature>
<evidence type="ECO:0000313" key="17">
    <source>
        <dbReference type="EMBL" id="KAL0488204.1"/>
    </source>
</evidence>
<dbReference type="Gene3D" id="1.20.1110.10">
    <property type="entry name" value="Calcium-transporting ATPase, transmembrane domain"/>
    <property type="match status" value="1"/>
</dbReference>
<dbReference type="InterPro" id="IPR023298">
    <property type="entry name" value="ATPase_P-typ_TM_dom_sf"/>
</dbReference>
<feature type="transmembrane region" description="Helical" evidence="13">
    <location>
        <begin position="863"/>
        <end position="885"/>
    </location>
</feature>
<dbReference type="SUPFAM" id="SSF81653">
    <property type="entry name" value="Calcium ATPase, transduction domain A"/>
    <property type="match status" value="1"/>
</dbReference>
<comment type="similarity">
    <text evidence="13">Belongs to the cation transport ATPase (P-type) (TC 3.A.3) family.</text>
</comment>
<dbReference type="GO" id="GO:0005388">
    <property type="term" value="F:P-type calcium transporter activity"/>
    <property type="evidence" value="ECO:0007669"/>
    <property type="project" value="UniProtKB-EC"/>
</dbReference>
<evidence type="ECO:0000256" key="5">
    <source>
        <dbReference type="ARBA" id="ARBA00022723"/>
    </source>
</evidence>
<evidence type="ECO:0000256" key="9">
    <source>
        <dbReference type="ARBA" id="ARBA00022842"/>
    </source>
</evidence>
<feature type="domain" description="Cation-transporting P-type ATPase N-terminal" evidence="16">
    <location>
        <begin position="28"/>
        <end position="92"/>
    </location>
</feature>
<keyword evidence="12 13" id="KW-0472">Membrane</keyword>
<keyword evidence="4 13" id="KW-0812">Transmembrane</keyword>
<accession>A0AAW2ZHP8</accession>
<dbReference type="GO" id="GO:0046872">
    <property type="term" value="F:metal ion binding"/>
    <property type="evidence" value="ECO:0007669"/>
    <property type="project" value="UniProtKB-KW"/>
</dbReference>